<gene>
    <name evidence="1" type="ORF">ACOLOM_LOCUS5390</name>
</gene>
<organism evidence="1 2">
    <name type="scientific">Acaulospora colombiana</name>
    <dbReference type="NCBI Taxonomy" id="27376"/>
    <lineage>
        <taxon>Eukaryota</taxon>
        <taxon>Fungi</taxon>
        <taxon>Fungi incertae sedis</taxon>
        <taxon>Mucoromycota</taxon>
        <taxon>Glomeromycotina</taxon>
        <taxon>Glomeromycetes</taxon>
        <taxon>Diversisporales</taxon>
        <taxon>Acaulosporaceae</taxon>
        <taxon>Acaulospora</taxon>
    </lineage>
</organism>
<proteinExistence type="predicted"/>
<dbReference type="EMBL" id="CAJVPT010009868">
    <property type="protein sequence ID" value="CAG8565268.1"/>
    <property type="molecule type" value="Genomic_DNA"/>
</dbReference>
<accession>A0ACA9M9P0</accession>
<sequence>MFGSQNSTFGGGFGSQSQPQSLFGAPFGGFGASTSAGGTGFGGFRPSAASSGSMFGGGNPFGSTSGVTAPNGTLNPPYATTSDKDPSGALNTFHSITAMPQYRNFSFEELRMSDYQLNRKPSAMGSSYVGINTPTYGTTSTGSGFGSFGSQTPAFGAKSTPSFAFGNTTPTVGFGATPAAGPSTQSLFGAQKPAFGAPTGGFGSTTQATASFGTGSGFGVCSVRLPLVRNLAYSAQRRNLLHLHLDLVQLEVLMLHLLVLVGNKPTSVASGFGTPSTTPSFGGFSGSTGTGLFGTTTTTSGNLFTLNPPASTSAPSLGIGFSAFNKPAAPILGGSGLSTLQTQPSSFLGSGSTLSFGNAGTATAFGNIGQTQGLQATVNKAPYGEISVFQETTPTATPTKPSVAATPVTTTPQRKKSGGTPSYKLTPKPSSKLKLPGFSSHTYPGFGTPDVKPLHIFESLDKKEILNPEAFTKRNPRKLVLDRSVEPEEMISETDSRVGSPQNDHTPVKQRVSFDAKLESGADNIYHSFSPNIRKPSIKQTEFSDNIASTPSKTPSKTPLNAPPKESSRLRAIETEDSPKKELFTLTSPDNDGYYSVPSIKDLSEMRAEELKSVVGFMAGRTNYGKIEFQEPVDFSDIPLDDVLGKVIRFEDQSSTVYGSEYNKPPPGQGLNKKAIITLDRCWALDKSDRRPIKDPEDFRYRHRVERLKNVLDTKYITFLPETGSWVFQVEHFTTYGLILDDPEDQFEEKQYRPFEVPIINMTETKSFPRSRKGKEKEYDDDKLKPVANFPESLGQDPDDIDEMQNVLFNDSNEEDYMQMDIGGDSIIEEFDDSHKRNLENDDNDEDIEIENRSSVVEPRQSFVKTPRISHEDVVIRLPSKYRKIVDYADSIVFGKDSCKEDLGLMMGRSFRDKEKVRHDSSMKFIFENSVFGREDGIPHVDVDLARVNFENLLKSFENGTISKHETLTWKLGYALWDDIVIPGVNRTDSEDFDKLTEEYRKERISKWFKEAVSSQTTAHIKRAISSNDKGEIIFGYLTSRNILNASKTAVKNRDFRLAALLSQLCGNDKFFKDKIKNQIDHWQETGLVKLIPKGYLRLYEIMAGNVAASNKGLDWKRALGMHLWYGRYLDETFAASFNDYETAQKNSGVVPIPWYKEEFERKPSLSWPESENVDEIYDVHYHLLKLAVDKTHSLDNAILPRSITPHLWIIGDFVDQGSSADLVTSNLVTQLEVLGLWRWALLASLFLNEPHVRKTVICELLNRLVSTIPVDQLESIENFADQIKIPRAWIAKAKALYSKYKEETVDEAMYLLNAGDVSDAHKIVITKIAPESILHKKHKELQEILEKIDPQSVPDWDLGGKIFLDYLLFVATANVEEEENPTKITDLMGVCQNIVIGLAKMKPVDYRCEQCISYMEYLTNQVLSQIEGCDIKNMKFQSPLTLSFL</sequence>
<name>A0ACA9M9P0_9GLOM</name>
<reference evidence="1" key="1">
    <citation type="submission" date="2021-06" db="EMBL/GenBank/DDBJ databases">
        <authorList>
            <person name="Kallberg Y."/>
            <person name="Tangrot J."/>
            <person name="Rosling A."/>
        </authorList>
    </citation>
    <scope>NUCLEOTIDE SEQUENCE</scope>
    <source>
        <strain evidence="1">CL356</strain>
    </source>
</reference>
<keyword evidence="2" id="KW-1185">Reference proteome</keyword>
<protein>
    <submittedName>
        <fullName evidence="1">6809_t:CDS:1</fullName>
    </submittedName>
</protein>
<dbReference type="Proteomes" id="UP000789525">
    <property type="component" value="Unassembled WGS sequence"/>
</dbReference>
<evidence type="ECO:0000313" key="2">
    <source>
        <dbReference type="Proteomes" id="UP000789525"/>
    </source>
</evidence>
<comment type="caution">
    <text evidence="1">The sequence shown here is derived from an EMBL/GenBank/DDBJ whole genome shotgun (WGS) entry which is preliminary data.</text>
</comment>
<evidence type="ECO:0000313" key="1">
    <source>
        <dbReference type="EMBL" id="CAG8565268.1"/>
    </source>
</evidence>